<organism evidence="1 2">
    <name type="scientific">Micromonospora craniellae</name>
    <dbReference type="NCBI Taxonomy" id="2294034"/>
    <lineage>
        <taxon>Bacteria</taxon>
        <taxon>Bacillati</taxon>
        <taxon>Actinomycetota</taxon>
        <taxon>Actinomycetes</taxon>
        <taxon>Micromonosporales</taxon>
        <taxon>Micromonosporaceae</taxon>
        <taxon>Micromonospora</taxon>
    </lineage>
</organism>
<dbReference type="GO" id="GO:0032259">
    <property type="term" value="P:methylation"/>
    <property type="evidence" value="ECO:0007669"/>
    <property type="project" value="UniProtKB-KW"/>
</dbReference>
<name>A0A372FT01_9ACTN</name>
<reference evidence="1 2" key="1">
    <citation type="submission" date="2018-08" db="EMBL/GenBank/DDBJ databases">
        <title>Verrucosispora craniellae sp. nov., isolated from a marine sponge in the South China Sea.</title>
        <authorList>
            <person name="Li L."/>
            <person name="Lin H.W."/>
        </authorList>
    </citation>
    <scope>NUCLEOTIDE SEQUENCE [LARGE SCALE GENOMIC DNA]</scope>
    <source>
        <strain evidence="1 2">LHW63014</strain>
    </source>
</reference>
<protein>
    <submittedName>
        <fullName evidence="1">Class I SAM-dependent methyltransferase</fullName>
    </submittedName>
</protein>
<dbReference type="InterPro" id="IPR029063">
    <property type="entry name" value="SAM-dependent_MTases_sf"/>
</dbReference>
<proteinExistence type="predicted"/>
<dbReference type="RefSeq" id="WP_117230541.1">
    <property type="nucleotide sequence ID" value="NZ_CP061725.1"/>
</dbReference>
<keyword evidence="2" id="KW-1185">Reference proteome</keyword>
<dbReference type="EMBL" id="QVFU01000042">
    <property type="protein sequence ID" value="RFS43875.1"/>
    <property type="molecule type" value="Genomic_DNA"/>
</dbReference>
<dbReference type="SUPFAM" id="SSF53335">
    <property type="entry name" value="S-adenosyl-L-methionine-dependent methyltransferases"/>
    <property type="match status" value="1"/>
</dbReference>
<sequence length="202" mass="21701">MAPQGEIIATEIDLDACRRHPMAKLLRHDILTDPLPPGNFDVVHVRLLLGHLAPEGREAVRARLAGALAVGGVLIVEEFEATWRTSALDAPDLDKADRLFAAYHDAFQATLRDSGNDLNWGRRAHGALRGLGLEIETNGHTTSWVGGQAGCRLPRATLGVIRDRLVAAGMSPADIDALRALLLDPKLVVKGNLALSHIGRSV</sequence>
<dbReference type="Gene3D" id="3.40.50.150">
    <property type="entry name" value="Vaccinia Virus protein VP39"/>
    <property type="match status" value="1"/>
</dbReference>
<evidence type="ECO:0000313" key="1">
    <source>
        <dbReference type="EMBL" id="RFS43875.1"/>
    </source>
</evidence>
<dbReference type="OrthoDB" id="3469983at2"/>
<dbReference type="GO" id="GO:0008168">
    <property type="term" value="F:methyltransferase activity"/>
    <property type="evidence" value="ECO:0007669"/>
    <property type="project" value="UniProtKB-KW"/>
</dbReference>
<evidence type="ECO:0000313" key="2">
    <source>
        <dbReference type="Proteomes" id="UP000262621"/>
    </source>
</evidence>
<keyword evidence="1" id="KW-0489">Methyltransferase</keyword>
<dbReference type="Proteomes" id="UP000262621">
    <property type="component" value="Unassembled WGS sequence"/>
</dbReference>
<keyword evidence="1" id="KW-0808">Transferase</keyword>
<gene>
    <name evidence="1" type="ORF">D0Q02_25480</name>
</gene>
<comment type="caution">
    <text evidence="1">The sequence shown here is derived from an EMBL/GenBank/DDBJ whole genome shotgun (WGS) entry which is preliminary data.</text>
</comment>
<accession>A0A372FT01</accession>
<dbReference type="AlphaFoldDB" id="A0A372FT01"/>